<dbReference type="Gene3D" id="1.20.5.170">
    <property type="match status" value="1"/>
</dbReference>
<comment type="caution">
    <text evidence="1">The sequence shown here is derived from an EMBL/GenBank/DDBJ whole genome shotgun (WGS) entry which is preliminary data.</text>
</comment>
<reference evidence="1" key="1">
    <citation type="submission" date="2019-03" db="EMBL/GenBank/DDBJ databases">
        <title>Single cell metagenomics reveals metabolic interactions within the superorganism composed of flagellate Streblomastix strix and complex community of Bacteroidetes bacteria on its surface.</title>
        <authorList>
            <person name="Treitli S.C."/>
            <person name="Kolisko M."/>
            <person name="Husnik F."/>
            <person name="Keeling P."/>
            <person name="Hampl V."/>
        </authorList>
    </citation>
    <scope>NUCLEOTIDE SEQUENCE</scope>
    <source>
        <strain evidence="1">STM</strain>
    </source>
</reference>
<name>A0A5J4SJV2_9ZZZZ</name>
<dbReference type="GO" id="GO:0042262">
    <property type="term" value="P:DNA protection"/>
    <property type="evidence" value="ECO:0007669"/>
    <property type="project" value="InterPro"/>
</dbReference>
<proteinExistence type="predicted"/>
<dbReference type="SUPFAM" id="SSF161266">
    <property type="entry name" value="Gam-like"/>
    <property type="match status" value="1"/>
</dbReference>
<dbReference type="AlphaFoldDB" id="A0A5J4SJV2"/>
<evidence type="ECO:0008006" key="2">
    <source>
        <dbReference type="Google" id="ProtNLM"/>
    </source>
</evidence>
<dbReference type="GO" id="GO:0003690">
    <property type="term" value="F:double-stranded DNA binding"/>
    <property type="evidence" value="ECO:0007669"/>
    <property type="project" value="InterPro"/>
</dbReference>
<dbReference type="EMBL" id="SNRY01000131">
    <property type="protein sequence ID" value="KAA6346409.1"/>
    <property type="molecule type" value="Genomic_DNA"/>
</dbReference>
<dbReference type="InterPro" id="IPR009951">
    <property type="entry name" value="Host-nuc_inhib_Gam"/>
</dbReference>
<gene>
    <name evidence="1" type="ORF">EZS27_006059</name>
</gene>
<sequence length="172" mass="19869">MTKTREKKVVITGVTRERMEEAFGMFASSDAQLQRINATMDVAITKIREKYADELARLQVQKDEMFGILQTYASENRDDLFSKKKSMETAHGVLGFRTGTPKLKTRKGFTWGAVLELLKEFNPSYVRMTEEIAKDKLLADRENEDMPELMQKTGIKVEQDETFYVEPKKEEV</sequence>
<evidence type="ECO:0000313" key="1">
    <source>
        <dbReference type="EMBL" id="KAA6346409.1"/>
    </source>
</evidence>
<accession>A0A5J4SJV2</accession>
<organism evidence="1">
    <name type="scientific">termite gut metagenome</name>
    <dbReference type="NCBI Taxonomy" id="433724"/>
    <lineage>
        <taxon>unclassified sequences</taxon>
        <taxon>metagenomes</taxon>
        <taxon>organismal metagenomes</taxon>
    </lineage>
</organism>
<dbReference type="Pfam" id="PF07352">
    <property type="entry name" value="Phage_Mu_Gam"/>
    <property type="match status" value="1"/>
</dbReference>
<protein>
    <recommendedName>
        <fullName evidence="2">Bacteriophage Mu Gam like protein</fullName>
    </recommendedName>
</protein>